<protein>
    <recommendedName>
        <fullName evidence="1">JmjN domain-containing protein</fullName>
    </recommendedName>
</protein>
<dbReference type="GO" id="GO:0051864">
    <property type="term" value="F:histone H3K36 demethylase activity"/>
    <property type="evidence" value="ECO:0007669"/>
    <property type="project" value="TreeGrafter"/>
</dbReference>
<comment type="caution">
    <text evidence="2">The sequence shown here is derived from an EMBL/GenBank/DDBJ whole genome shotgun (WGS) entry which is preliminary data.</text>
</comment>
<reference evidence="2 3" key="1">
    <citation type="journal article" date="2015" name="Sci. Rep.">
        <title>Genome of the facultative scuticociliatosis pathogen Pseudocohnilembus persalinus provides insight into its virulence through horizontal gene transfer.</title>
        <authorList>
            <person name="Xiong J."/>
            <person name="Wang G."/>
            <person name="Cheng J."/>
            <person name="Tian M."/>
            <person name="Pan X."/>
            <person name="Warren A."/>
            <person name="Jiang C."/>
            <person name="Yuan D."/>
            <person name="Miao W."/>
        </authorList>
    </citation>
    <scope>NUCLEOTIDE SEQUENCE [LARGE SCALE GENOMIC DNA]</scope>
    <source>
        <strain evidence="2">36N120E</strain>
    </source>
</reference>
<dbReference type="InParanoid" id="A0A0V0QRE2"/>
<gene>
    <name evidence="2" type="ORF">PPERSA_06485</name>
</gene>
<dbReference type="PROSITE" id="PS51183">
    <property type="entry name" value="JMJN"/>
    <property type="match status" value="1"/>
</dbReference>
<feature type="domain" description="JmjN" evidence="1">
    <location>
        <begin position="9"/>
        <end position="51"/>
    </location>
</feature>
<dbReference type="GO" id="GO:0005634">
    <property type="term" value="C:nucleus"/>
    <property type="evidence" value="ECO:0007669"/>
    <property type="project" value="TreeGrafter"/>
</dbReference>
<dbReference type="OMA" id="WKNITFI"/>
<dbReference type="EMBL" id="LDAU01000110">
    <property type="protein sequence ID" value="KRX04851.1"/>
    <property type="molecule type" value="Genomic_DNA"/>
</dbReference>
<dbReference type="Proteomes" id="UP000054937">
    <property type="component" value="Unassembled WGS sequence"/>
</dbReference>
<evidence type="ECO:0000313" key="3">
    <source>
        <dbReference type="Proteomes" id="UP000054937"/>
    </source>
</evidence>
<proteinExistence type="predicted"/>
<dbReference type="PANTHER" id="PTHR10694:SF7">
    <property type="entry name" value="[HISTONE H3]-TRIMETHYL-L-LYSINE(9) DEMETHYLASE"/>
    <property type="match status" value="1"/>
</dbReference>
<organism evidence="2 3">
    <name type="scientific">Pseudocohnilembus persalinus</name>
    <name type="common">Ciliate</name>
    <dbReference type="NCBI Taxonomy" id="266149"/>
    <lineage>
        <taxon>Eukaryota</taxon>
        <taxon>Sar</taxon>
        <taxon>Alveolata</taxon>
        <taxon>Ciliophora</taxon>
        <taxon>Intramacronucleata</taxon>
        <taxon>Oligohymenophorea</taxon>
        <taxon>Scuticociliatia</taxon>
        <taxon>Philasterida</taxon>
        <taxon>Pseudocohnilembidae</taxon>
        <taxon>Pseudocohnilembus</taxon>
    </lineage>
</organism>
<accession>A0A0V0QRE2</accession>
<dbReference type="InterPro" id="IPR003349">
    <property type="entry name" value="JmjN"/>
</dbReference>
<dbReference type="OrthoDB" id="9547406at2759"/>
<sequence length="179" mass="20703">MEQIKIDFSPVEKPSVKEFNNFEAYIEKLENKYSKDFGSVKIIAPRAWVPRKKDYEQSIEKDMIPAPIEQNAYGKGGIYEMLHIIQKPTSLKEYKKKAKMNDHYTEGKTIEQVEQYFYKNIAFSPPTYGADSRNTLFDKGVAWNLGELDCILNDGLKSIIQGVNDPFLYTQILVQYSPK</sequence>
<dbReference type="PANTHER" id="PTHR10694">
    <property type="entry name" value="LYSINE-SPECIFIC DEMETHYLASE"/>
    <property type="match status" value="1"/>
</dbReference>
<dbReference type="GO" id="GO:0000785">
    <property type="term" value="C:chromatin"/>
    <property type="evidence" value="ECO:0007669"/>
    <property type="project" value="TreeGrafter"/>
</dbReference>
<name>A0A0V0QRE2_PSEPJ</name>
<dbReference type="GO" id="GO:0032454">
    <property type="term" value="F:histone H3K9 demethylase activity"/>
    <property type="evidence" value="ECO:0007669"/>
    <property type="project" value="TreeGrafter"/>
</dbReference>
<evidence type="ECO:0000313" key="2">
    <source>
        <dbReference type="EMBL" id="KRX04851.1"/>
    </source>
</evidence>
<dbReference type="GO" id="GO:0010468">
    <property type="term" value="P:regulation of gene expression"/>
    <property type="evidence" value="ECO:0007669"/>
    <property type="project" value="TreeGrafter"/>
</dbReference>
<evidence type="ECO:0000259" key="1">
    <source>
        <dbReference type="PROSITE" id="PS51183"/>
    </source>
</evidence>
<dbReference type="AlphaFoldDB" id="A0A0V0QRE2"/>
<dbReference type="Pfam" id="PF02375">
    <property type="entry name" value="JmjN"/>
    <property type="match status" value="1"/>
</dbReference>
<keyword evidence="3" id="KW-1185">Reference proteome</keyword>
<dbReference type="Gene3D" id="2.60.120.650">
    <property type="entry name" value="Cupin"/>
    <property type="match status" value="1"/>
</dbReference>
<dbReference type="SMART" id="SM00545">
    <property type="entry name" value="JmjN"/>
    <property type="match status" value="1"/>
</dbReference>